<dbReference type="InterPro" id="IPR012951">
    <property type="entry name" value="BBE"/>
</dbReference>
<proteinExistence type="predicted"/>
<keyword evidence="3" id="KW-1185">Reference proteome</keyword>
<dbReference type="AlphaFoldDB" id="A0AAV9JA51"/>
<dbReference type="Pfam" id="PF08031">
    <property type="entry name" value="BBE"/>
    <property type="match status" value="1"/>
</dbReference>
<evidence type="ECO:0000259" key="1">
    <source>
        <dbReference type="Pfam" id="PF08031"/>
    </source>
</evidence>
<dbReference type="GO" id="GO:0016491">
    <property type="term" value="F:oxidoreductase activity"/>
    <property type="evidence" value="ECO:0007669"/>
    <property type="project" value="InterPro"/>
</dbReference>
<dbReference type="Gene3D" id="3.30.465.10">
    <property type="match status" value="1"/>
</dbReference>
<accession>A0AAV9JA51</accession>
<evidence type="ECO:0000313" key="2">
    <source>
        <dbReference type="EMBL" id="KAK4541280.1"/>
    </source>
</evidence>
<reference evidence="2 3" key="1">
    <citation type="submission" date="2021-11" db="EMBL/GenBank/DDBJ databases">
        <title>Black yeast isolated from Biological Soil Crust.</title>
        <authorList>
            <person name="Kurbessoian T."/>
        </authorList>
    </citation>
    <scope>NUCLEOTIDE SEQUENCE [LARGE SCALE GENOMIC DNA]</scope>
    <source>
        <strain evidence="2 3">CCFEE 5522</strain>
    </source>
</reference>
<dbReference type="Gene3D" id="3.40.462.20">
    <property type="match status" value="1"/>
</dbReference>
<dbReference type="InterPro" id="IPR016169">
    <property type="entry name" value="FAD-bd_PCMH_sub2"/>
</dbReference>
<sequence length="219" mass="24459">MLQPTVYNSSNCAALQQLLGGCWNTSFPLEVVEKTHAATASRLWPPRNCDNSTILNATFEAIKANSEANLTIIGFNQAPTWANGGYQDNSVNPAWRDTICHMFSSVNWLNTSTTSDILTARHSFTYGYMQRWRDLSPGAGCYLGESDRTEPDFQWAFYGCFYPKLLKLKKQYDPRHLLWATTAVGSEFFEVRSVYGLPSENGRLCTKASPSLYVAQGPG</sequence>
<comment type="caution">
    <text evidence="2">The sequence shown here is derived from an EMBL/GenBank/DDBJ whole genome shotgun (WGS) entry which is preliminary data.</text>
</comment>
<dbReference type="GO" id="GO:0050660">
    <property type="term" value="F:flavin adenine dinucleotide binding"/>
    <property type="evidence" value="ECO:0007669"/>
    <property type="project" value="InterPro"/>
</dbReference>
<evidence type="ECO:0000313" key="3">
    <source>
        <dbReference type="Proteomes" id="UP001324427"/>
    </source>
</evidence>
<gene>
    <name evidence="2" type="ORF">LTR36_008196</name>
</gene>
<dbReference type="EMBL" id="JAVFHQ010000055">
    <property type="protein sequence ID" value="KAK4541280.1"/>
    <property type="molecule type" value="Genomic_DNA"/>
</dbReference>
<dbReference type="Proteomes" id="UP001324427">
    <property type="component" value="Unassembled WGS sequence"/>
</dbReference>
<feature type="domain" description="Berberine/berberine-like" evidence="1">
    <location>
        <begin position="141"/>
        <end position="184"/>
    </location>
</feature>
<name>A0AAV9JA51_9PEZI</name>
<protein>
    <recommendedName>
        <fullName evidence="1">Berberine/berberine-like domain-containing protein</fullName>
    </recommendedName>
</protein>
<organism evidence="2 3">
    <name type="scientific">Oleoguttula mirabilis</name>
    <dbReference type="NCBI Taxonomy" id="1507867"/>
    <lineage>
        <taxon>Eukaryota</taxon>
        <taxon>Fungi</taxon>
        <taxon>Dikarya</taxon>
        <taxon>Ascomycota</taxon>
        <taxon>Pezizomycotina</taxon>
        <taxon>Dothideomycetes</taxon>
        <taxon>Dothideomycetidae</taxon>
        <taxon>Mycosphaerellales</taxon>
        <taxon>Teratosphaeriaceae</taxon>
        <taxon>Oleoguttula</taxon>
    </lineage>
</organism>